<dbReference type="Proteomes" id="UP001148737">
    <property type="component" value="Unassembled WGS sequence"/>
</dbReference>
<gene>
    <name evidence="1" type="ORF">NLG97_g3499</name>
</gene>
<accession>A0ACC1R157</accession>
<proteinExistence type="predicted"/>
<evidence type="ECO:0000313" key="2">
    <source>
        <dbReference type="Proteomes" id="UP001148737"/>
    </source>
</evidence>
<reference evidence="1" key="1">
    <citation type="submission" date="2022-07" db="EMBL/GenBank/DDBJ databases">
        <title>Genome Sequence of Lecanicillium saksenae.</title>
        <authorList>
            <person name="Buettner E."/>
        </authorList>
    </citation>
    <scope>NUCLEOTIDE SEQUENCE</scope>
    <source>
        <strain evidence="1">VT-O1</strain>
    </source>
</reference>
<evidence type="ECO:0000313" key="1">
    <source>
        <dbReference type="EMBL" id="KAJ3495286.1"/>
    </source>
</evidence>
<protein>
    <submittedName>
        <fullName evidence="1">Uncharacterized protein</fullName>
    </submittedName>
</protein>
<keyword evidence="2" id="KW-1185">Reference proteome</keyword>
<dbReference type="EMBL" id="JANAKD010000295">
    <property type="protein sequence ID" value="KAJ3495286.1"/>
    <property type="molecule type" value="Genomic_DNA"/>
</dbReference>
<organism evidence="1 2">
    <name type="scientific">Lecanicillium saksenae</name>
    <dbReference type="NCBI Taxonomy" id="468837"/>
    <lineage>
        <taxon>Eukaryota</taxon>
        <taxon>Fungi</taxon>
        <taxon>Dikarya</taxon>
        <taxon>Ascomycota</taxon>
        <taxon>Pezizomycotina</taxon>
        <taxon>Sordariomycetes</taxon>
        <taxon>Hypocreomycetidae</taxon>
        <taxon>Hypocreales</taxon>
        <taxon>Cordycipitaceae</taxon>
        <taxon>Lecanicillium</taxon>
    </lineage>
</organism>
<comment type="caution">
    <text evidence="1">The sequence shown here is derived from an EMBL/GenBank/DDBJ whole genome shotgun (WGS) entry which is preliminary data.</text>
</comment>
<sequence>MYNHLIIALGIFVTVGSCGGALDDFSNNLATDLGPLLVLFGEPMTKQYLSECTSFIDYFIFAMAPIGVLTAMASVIRVCGHPSIRAFIGRSQEGQATVEAELCTSTSRDVCELFNRDGITRVLGRPSILELVHFTRGGEQSQVDDKTADTHLLRQYLQDLGGSVGSEWDKISGKSTDFAKYPPNLSLNVGIVRRPDWVFRAVALLGFVLQTGLVVLAAVGAWKLGWAVNQTGSPSSRNYAPIMYIIGTALMSTGMWGCAAVIGQTTDEVQYKRKQSQSDEAKGRAQLFWLQPGPQFIGDQCFNSFAYTEDEPLPIWTSSTKLSGDRFKYLSISAVGAALVGYIMQFIGLRGMKAWLSISQLGVTVFMSMARGALRAQRLTSAANRLTDSPDAPEAVSGHELDWMAFEIVKCSVKRDPTVAKGSASSEKLVWYVTSRHEQADDTDSSAHGAQHESTMVAMTPAENTPEQKMGGDPSLTGVDTISPRATI</sequence>
<name>A0ACC1R157_9HYPO</name>